<name>A0AAW9HVU8_9ACTO</name>
<dbReference type="PANTHER" id="PTHR42831">
    <property type="entry name" value="FE-S PROTEIN MATURATION AUXILIARY FACTOR YITW"/>
    <property type="match status" value="1"/>
</dbReference>
<dbReference type="InterPro" id="IPR052339">
    <property type="entry name" value="Fe-S_Maturation_MIP18"/>
</dbReference>
<dbReference type="Pfam" id="PF01883">
    <property type="entry name" value="FeS_assembly_P"/>
    <property type="match status" value="1"/>
</dbReference>
<dbReference type="EMBL" id="JAWNGA010000007">
    <property type="protein sequence ID" value="MDY5133123.1"/>
    <property type="molecule type" value="Genomic_DNA"/>
</dbReference>
<dbReference type="AlphaFoldDB" id="A0AAW9HVU8"/>
<sequence>MKEVIDPELGINVVDLGLVYGITTHGKDLYLDMTLTSPACPLSDQIAEDIEAATADFIDKVEINWVWLPPWGPERISEDGKDDLRAIGFNIF</sequence>
<dbReference type="PANTHER" id="PTHR42831:SF1">
    <property type="entry name" value="FE-S PROTEIN MATURATION AUXILIARY FACTOR YITW"/>
    <property type="match status" value="1"/>
</dbReference>
<dbReference type="Gene3D" id="3.30.300.130">
    <property type="entry name" value="Fe-S cluster assembly (FSCA)"/>
    <property type="match status" value="1"/>
</dbReference>
<gene>
    <name evidence="3" type="ORF">R6G80_01835</name>
    <name evidence="2" type="ORF">R6G86_05120</name>
</gene>
<evidence type="ECO:0000259" key="1">
    <source>
        <dbReference type="Pfam" id="PF01883"/>
    </source>
</evidence>
<evidence type="ECO:0000313" key="3">
    <source>
        <dbReference type="EMBL" id="MDY5154467.1"/>
    </source>
</evidence>
<keyword evidence="4" id="KW-1185">Reference proteome</keyword>
<accession>A0AAW9HVU8</accession>
<proteinExistence type="predicted"/>
<dbReference type="InterPro" id="IPR034904">
    <property type="entry name" value="FSCA_dom_sf"/>
</dbReference>
<dbReference type="InterPro" id="IPR002744">
    <property type="entry name" value="MIP18-like"/>
</dbReference>
<dbReference type="SUPFAM" id="SSF117916">
    <property type="entry name" value="Fe-S cluster assembly (FSCA) domain-like"/>
    <property type="match status" value="1"/>
</dbReference>
<evidence type="ECO:0000313" key="2">
    <source>
        <dbReference type="EMBL" id="MDY5133123.1"/>
    </source>
</evidence>
<dbReference type="Proteomes" id="UP001281731">
    <property type="component" value="Unassembled WGS sequence"/>
</dbReference>
<evidence type="ECO:0000313" key="5">
    <source>
        <dbReference type="Proteomes" id="UP001281731"/>
    </source>
</evidence>
<evidence type="ECO:0000313" key="4">
    <source>
        <dbReference type="Proteomes" id="UP001275049"/>
    </source>
</evidence>
<organism evidence="3 5">
    <name type="scientific">Actinotignum urinale</name>
    <dbReference type="NCBI Taxonomy" id="190146"/>
    <lineage>
        <taxon>Bacteria</taxon>
        <taxon>Bacillati</taxon>
        <taxon>Actinomycetota</taxon>
        <taxon>Actinomycetes</taxon>
        <taxon>Actinomycetales</taxon>
        <taxon>Actinomycetaceae</taxon>
        <taxon>Actinotignum</taxon>
    </lineage>
</organism>
<comment type="caution">
    <text evidence="3">The sequence shown here is derived from an EMBL/GenBank/DDBJ whole genome shotgun (WGS) entry which is preliminary data.</text>
</comment>
<feature type="domain" description="MIP18 family-like" evidence="1">
    <location>
        <begin position="1"/>
        <end position="62"/>
    </location>
</feature>
<protein>
    <submittedName>
        <fullName evidence="3">Metal-sulfur cluster assembly factor</fullName>
    </submittedName>
</protein>
<reference evidence="3 4" key="1">
    <citation type="submission" date="2023-10" db="EMBL/GenBank/DDBJ databases">
        <title>Whole Genome based description of the genera Actinobaculum and Actinotignum reveals a complex phylogenetic relationship within the species included in the genus Actinotignum.</title>
        <authorList>
            <person name="Jensen C.S."/>
            <person name="Dargis R."/>
            <person name="Kemp M."/>
            <person name="Christensen J.J."/>
        </authorList>
    </citation>
    <scope>NUCLEOTIDE SEQUENCE</scope>
    <source>
        <strain evidence="3">SLA_B511</strain>
        <strain evidence="2 4">SLA_B974</strain>
    </source>
</reference>
<dbReference type="Proteomes" id="UP001275049">
    <property type="component" value="Unassembled WGS sequence"/>
</dbReference>
<dbReference type="EMBL" id="JAWNGC010000002">
    <property type="protein sequence ID" value="MDY5154467.1"/>
    <property type="molecule type" value="Genomic_DNA"/>
</dbReference>